<dbReference type="SUPFAM" id="SSF49503">
    <property type="entry name" value="Cupredoxins"/>
    <property type="match status" value="3"/>
</dbReference>
<evidence type="ECO:0000256" key="11">
    <source>
        <dbReference type="ARBA" id="ARBA00023185"/>
    </source>
</evidence>
<evidence type="ECO:0000256" key="10">
    <source>
        <dbReference type="ARBA" id="ARBA00023180"/>
    </source>
</evidence>
<keyword evidence="7" id="KW-0560">Oxidoreductase</keyword>
<dbReference type="GO" id="GO:0052716">
    <property type="term" value="F:hydroquinone:oxygen oxidoreductase activity"/>
    <property type="evidence" value="ECO:0007669"/>
    <property type="project" value="UniProtKB-EC"/>
</dbReference>
<evidence type="ECO:0000313" key="15">
    <source>
        <dbReference type="EMBL" id="KAF1991807.1"/>
    </source>
</evidence>
<dbReference type="GO" id="GO:0005507">
    <property type="term" value="F:copper ion binding"/>
    <property type="evidence" value="ECO:0007669"/>
    <property type="project" value="InterPro"/>
</dbReference>
<evidence type="ECO:0000256" key="2">
    <source>
        <dbReference type="ARBA" id="ARBA00001935"/>
    </source>
</evidence>
<evidence type="ECO:0000256" key="8">
    <source>
        <dbReference type="ARBA" id="ARBA00023008"/>
    </source>
</evidence>
<dbReference type="PROSITE" id="PS00080">
    <property type="entry name" value="MULTICOPPER_OXIDASE2"/>
    <property type="match status" value="1"/>
</dbReference>
<evidence type="ECO:0000313" key="16">
    <source>
        <dbReference type="Proteomes" id="UP000800041"/>
    </source>
</evidence>
<proteinExistence type="inferred from homology"/>
<evidence type="ECO:0000259" key="13">
    <source>
        <dbReference type="Pfam" id="PF07731"/>
    </source>
</evidence>
<comment type="similarity">
    <text evidence="3">Belongs to the multicopper oxidase family.</text>
</comment>
<dbReference type="EMBL" id="ML977138">
    <property type="protein sequence ID" value="KAF1991807.1"/>
    <property type="molecule type" value="Genomic_DNA"/>
</dbReference>
<keyword evidence="5" id="KW-0479">Metal-binding</keyword>
<dbReference type="InterPro" id="IPR008972">
    <property type="entry name" value="Cupredoxin"/>
</dbReference>
<dbReference type="CDD" id="cd13854">
    <property type="entry name" value="CuRO_1_MaLCC_like"/>
    <property type="match status" value="1"/>
</dbReference>
<dbReference type="Pfam" id="PF00394">
    <property type="entry name" value="Cu-oxidase"/>
    <property type="match status" value="1"/>
</dbReference>
<dbReference type="FunFam" id="2.60.40.420:FF:000045">
    <property type="entry name" value="Laccase 2"/>
    <property type="match status" value="1"/>
</dbReference>
<comment type="cofactor">
    <cofactor evidence="2">
        <name>Cu cation</name>
        <dbReference type="ChEBI" id="CHEBI:23378"/>
    </cofactor>
</comment>
<dbReference type="AlphaFoldDB" id="A0A6G1HFG0"/>
<evidence type="ECO:0000256" key="4">
    <source>
        <dbReference type="ARBA" id="ARBA00012297"/>
    </source>
</evidence>
<dbReference type="OrthoDB" id="2121828at2759"/>
<dbReference type="Proteomes" id="UP000800041">
    <property type="component" value="Unassembled WGS sequence"/>
</dbReference>
<feature type="domain" description="Plastocyanin-like" evidence="12">
    <location>
        <begin position="191"/>
        <end position="337"/>
    </location>
</feature>
<keyword evidence="9" id="KW-1015">Disulfide bond</keyword>
<dbReference type="InterPro" id="IPR045087">
    <property type="entry name" value="Cu-oxidase_fam"/>
</dbReference>
<gene>
    <name evidence="15" type="ORF">K402DRAFT_409376</name>
</gene>
<evidence type="ECO:0000256" key="5">
    <source>
        <dbReference type="ARBA" id="ARBA00022723"/>
    </source>
</evidence>
<evidence type="ECO:0000256" key="3">
    <source>
        <dbReference type="ARBA" id="ARBA00010609"/>
    </source>
</evidence>
<dbReference type="InterPro" id="IPR002355">
    <property type="entry name" value="Cu_oxidase_Cu_BS"/>
</dbReference>
<dbReference type="InterPro" id="IPR001117">
    <property type="entry name" value="Cu-oxidase_2nd"/>
</dbReference>
<dbReference type="GO" id="GO:0046274">
    <property type="term" value="P:lignin catabolic process"/>
    <property type="evidence" value="ECO:0007669"/>
    <property type="project" value="UniProtKB-KW"/>
</dbReference>
<keyword evidence="6" id="KW-0732">Signal</keyword>
<name>A0A6G1HFG0_9PEZI</name>
<dbReference type="CDD" id="cd13901">
    <property type="entry name" value="CuRO_3_MaLCC_like"/>
    <property type="match status" value="1"/>
</dbReference>
<evidence type="ECO:0000256" key="1">
    <source>
        <dbReference type="ARBA" id="ARBA00000349"/>
    </source>
</evidence>
<evidence type="ECO:0000256" key="9">
    <source>
        <dbReference type="ARBA" id="ARBA00023157"/>
    </source>
</evidence>
<organism evidence="15 16">
    <name type="scientific">Aulographum hederae CBS 113979</name>
    <dbReference type="NCBI Taxonomy" id="1176131"/>
    <lineage>
        <taxon>Eukaryota</taxon>
        <taxon>Fungi</taxon>
        <taxon>Dikarya</taxon>
        <taxon>Ascomycota</taxon>
        <taxon>Pezizomycotina</taxon>
        <taxon>Dothideomycetes</taxon>
        <taxon>Pleosporomycetidae</taxon>
        <taxon>Aulographales</taxon>
        <taxon>Aulographaceae</taxon>
    </lineage>
</organism>
<keyword evidence="8" id="KW-0186">Copper</keyword>
<dbReference type="PROSITE" id="PS00079">
    <property type="entry name" value="MULTICOPPER_OXIDASE1"/>
    <property type="match status" value="1"/>
</dbReference>
<dbReference type="PANTHER" id="PTHR11709:SF87">
    <property type="entry name" value="LACCASE"/>
    <property type="match status" value="1"/>
</dbReference>
<accession>A0A6G1HFG0</accession>
<dbReference type="CDD" id="cd13880">
    <property type="entry name" value="CuRO_2_MaLCC_like"/>
    <property type="match status" value="1"/>
</dbReference>
<comment type="catalytic activity">
    <reaction evidence="1">
        <text>4 hydroquinone + O2 = 4 benzosemiquinone + 2 H2O</text>
        <dbReference type="Rhea" id="RHEA:11276"/>
        <dbReference type="ChEBI" id="CHEBI:15377"/>
        <dbReference type="ChEBI" id="CHEBI:15379"/>
        <dbReference type="ChEBI" id="CHEBI:17594"/>
        <dbReference type="ChEBI" id="CHEBI:17977"/>
        <dbReference type="EC" id="1.10.3.2"/>
    </reaction>
</comment>
<evidence type="ECO:0000259" key="12">
    <source>
        <dbReference type="Pfam" id="PF00394"/>
    </source>
</evidence>
<dbReference type="FunFam" id="2.60.40.420:FF:000021">
    <property type="entry name" value="Extracellular dihydrogeodin oxidase/laccase"/>
    <property type="match status" value="1"/>
</dbReference>
<keyword evidence="10" id="KW-0325">Glycoprotein</keyword>
<dbReference type="InterPro" id="IPR033138">
    <property type="entry name" value="Cu_oxidase_CS"/>
</dbReference>
<feature type="domain" description="Plastocyanin-like" evidence="14">
    <location>
        <begin position="63"/>
        <end position="178"/>
    </location>
</feature>
<feature type="domain" description="Plastocyanin-like" evidence="13">
    <location>
        <begin position="408"/>
        <end position="537"/>
    </location>
</feature>
<evidence type="ECO:0000256" key="6">
    <source>
        <dbReference type="ARBA" id="ARBA00022729"/>
    </source>
</evidence>
<keyword evidence="16" id="KW-1185">Reference proteome</keyword>
<evidence type="ECO:0000259" key="14">
    <source>
        <dbReference type="Pfam" id="PF07732"/>
    </source>
</evidence>
<dbReference type="InterPro" id="IPR011706">
    <property type="entry name" value="Cu-oxidase_C"/>
</dbReference>
<evidence type="ECO:0000256" key="7">
    <source>
        <dbReference type="ARBA" id="ARBA00023002"/>
    </source>
</evidence>
<dbReference type="Pfam" id="PF07731">
    <property type="entry name" value="Cu-oxidase_2"/>
    <property type="match status" value="1"/>
</dbReference>
<keyword evidence="11" id="KW-0439">Lignin degradation</keyword>
<dbReference type="InterPro" id="IPR011707">
    <property type="entry name" value="Cu-oxidase-like_N"/>
</dbReference>
<dbReference type="EC" id="1.10.3.2" evidence="4"/>
<dbReference type="Pfam" id="PF07732">
    <property type="entry name" value="Cu-oxidase_3"/>
    <property type="match status" value="1"/>
</dbReference>
<reference evidence="15" key="1">
    <citation type="journal article" date="2020" name="Stud. Mycol.">
        <title>101 Dothideomycetes genomes: a test case for predicting lifestyles and emergence of pathogens.</title>
        <authorList>
            <person name="Haridas S."/>
            <person name="Albert R."/>
            <person name="Binder M."/>
            <person name="Bloem J."/>
            <person name="Labutti K."/>
            <person name="Salamov A."/>
            <person name="Andreopoulos B."/>
            <person name="Baker S."/>
            <person name="Barry K."/>
            <person name="Bills G."/>
            <person name="Bluhm B."/>
            <person name="Cannon C."/>
            <person name="Castanera R."/>
            <person name="Culley D."/>
            <person name="Daum C."/>
            <person name="Ezra D."/>
            <person name="Gonzalez J."/>
            <person name="Henrissat B."/>
            <person name="Kuo A."/>
            <person name="Liang C."/>
            <person name="Lipzen A."/>
            <person name="Lutzoni F."/>
            <person name="Magnuson J."/>
            <person name="Mondo S."/>
            <person name="Nolan M."/>
            <person name="Ohm R."/>
            <person name="Pangilinan J."/>
            <person name="Park H.-J."/>
            <person name="Ramirez L."/>
            <person name="Alfaro M."/>
            <person name="Sun H."/>
            <person name="Tritt A."/>
            <person name="Yoshinaga Y."/>
            <person name="Zwiers L.-H."/>
            <person name="Turgeon B."/>
            <person name="Goodwin S."/>
            <person name="Spatafora J."/>
            <person name="Crous P."/>
            <person name="Grigoriev I."/>
        </authorList>
    </citation>
    <scope>NUCLEOTIDE SEQUENCE</scope>
    <source>
        <strain evidence="15">CBS 113979</strain>
    </source>
</reference>
<protein>
    <recommendedName>
        <fullName evidence="4">laccase</fullName>
        <ecNumber evidence="4">1.10.3.2</ecNumber>
    </recommendedName>
</protein>
<dbReference type="FunFam" id="2.60.40.420:FF:000046">
    <property type="entry name" value="Multicopper oxidase"/>
    <property type="match status" value="1"/>
</dbReference>
<sequence>MVKRQASSSTSSVKATSTKVADSACTNGPLTRSCWSNGYNVATDFDAKWPTTGKTVSVTLDLKNTTCNPDGNGDRICLLFNGVYPGPTITANWGDKLAITVKNSLPDNGTSIHWHGIRQKGTTSMDGVNGITECPIAPGDSRLYEWTATQFGTTWYHSHFSAQYGDGAVGAIVINGPASANYDLDMGPYPVSDWYYPTAFQIEEITTNNLQTAQGPPNGDTILVNGKNKHPTNGGGSYDVRTLTPGKKHLLRLINTSVDNNIRVSLDGHRFTIVTADLVPVKPITAEWILLSIGQRYEVIVNANQTAGNYWFRAQVANECASSNNFYGRSIFRYSGAAAADPTSTAFTTPATCQDEGPLVPWVPNTVPQGTFADQVQNLQVNINRQQLTTNGQNVVVWGINLTAIDIDWRKPTLQYVIDGNTSYPQVYNLIEIPTPGTWTYWIIQETEGSPVPIPHPIHLHGHDFYILGHGTGIFDKNNDVGKLQFTNPTRRDVTFLPGQGWVVIAFPADNPGAWLMHCHIAWHISEGLGVQFLESKASIPLPNQEWKDVCSTWSDYWAGPHYYEKQDSGL</sequence>
<dbReference type="Gene3D" id="2.60.40.420">
    <property type="entry name" value="Cupredoxins - blue copper proteins"/>
    <property type="match status" value="3"/>
</dbReference>
<dbReference type="PANTHER" id="PTHR11709">
    <property type="entry name" value="MULTI-COPPER OXIDASE"/>
    <property type="match status" value="1"/>
</dbReference>